<keyword evidence="1" id="KW-0812">Transmembrane</keyword>
<proteinExistence type="predicted"/>
<dbReference type="Pfam" id="PF09900">
    <property type="entry name" value="DUF2127"/>
    <property type="match status" value="1"/>
</dbReference>
<dbReference type="EMBL" id="JBHLTN010000043">
    <property type="protein sequence ID" value="MFC0594372.1"/>
    <property type="molecule type" value="Genomic_DNA"/>
</dbReference>
<gene>
    <name evidence="2" type="ORF">ACFFGG_17625</name>
</gene>
<reference evidence="2 3" key="1">
    <citation type="submission" date="2024-09" db="EMBL/GenBank/DDBJ databases">
        <authorList>
            <person name="Sun Q."/>
            <person name="Mori K."/>
        </authorList>
    </citation>
    <scope>NUCLEOTIDE SEQUENCE [LARGE SCALE GENOMIC DNA]</scope>
    <source>
        <strain evidence="2 3">NCAIM B.02336</strain>
    </source>
</reference>
<evidence type="ECO:0000313" key="3">
    <source>
        <dbReference type="Proteomes" id="UP001589834"/>
    </source>
</evidence>
<dbReference type="RefSeq" id="WP_377485048.1">
    <property type="nucleotide sequence ID" value="NZ_JBHLTN010000043.1"/>
</dbReference>
<name>A0ABV6PYA7_9BURK</name>
<comment type="caution">
    <text evidence="2">The sequence shown here is derived from an EMBL/GenBank/DDBJ whole genome shotgun (WGS) entry which is preliminary data.</text>
</comment>
<dbReference type="InterPro" id="IPR021125">
    <property type="entry name" value="DUF2127"/>
</dbReference>
<feature type="transmembrane region" description="Helical" evidence="1">
    <location>
        <begin position="129"/>
        <end position="148"/>
    </location>
</feature>
<organism evidence="2 3">
    <name type="scientific">Ottowia pentelensis</name>
    <dbReference type="NCBI Taxonomy" id="511108"/>
    <lineage>
        <taxon>Bacteria</taxon>
        <taxon>Pseudomonadati</taxon>
        <taxon>Pseudomonadota</taxon>
        <taxon>Betaproteobacteria</taxon>
        <taxon>Burkholderiales</taxon>
        <taxon>Comamonadaceae</taxon>
        <taxon>Ottowia</taxon>
    </lineage>
</organism>
<feature type="transmembrane region" description="Helical" evidence="1">
    <location>
        <begin position="12"/>
        <end position="37"/>
    </location>
</feature>
<sequence length="157" mass="17032">MPTARPRLLDRSVHAVAALEGLKGLTALALAFGFGALQHGGLHELAVALVGRLHLDPQSHLPALIVGWSDHLQQVHPGQLISVALAYAALRLAEGWGLWHDRPWAEWLAALATGIYLPFELSHLLHRPGWAAALVLGFNLAILALMVWRLRARRAAA</sequence>
<accession>A0ABV6PYA7</accession>
<keyword evidence="1" id="KW-1133">Transmembrane helix</keyword>
<keyword evidence="1" id="KW-0472">Membrane</keyword>
<protein>
    <submittedName>
        <fullName evidence="2">DUF2127 domain-containing protein</fullName>
    </submittedName>
</protein>
<keyword evidence="3" id="KW-1185">Reference proteome</keyword>
<dbReference type="Proteomes" id="UP001589834">
    <property type="component" value="Unassembled WGS sequence"/>
</dbReference>
<evidence type="ECO:0000313" key="2">
    <source>
        <dbReference type="EMBL" id="MFC0594372.1"/>
    </source>
</evidence>
<evidence type="ECO:0000256" key="1">
    <source>
        <dbReference type="SAM" id="Phobius"/>
    </source>
</evidence>